<dbReference type="InterPro" id="IPR029063">
    <property type="entry name" value="SAM-dependent_MTases_sf"/>
</dbReference>
<accession>L7VQX2</accession>
<dbReference type="Gene3D" id="3.40.50.150">
    <property type="entry name" value="Vaccinia Virus protein VP39"/>
    <property type="match status" value="1"/>
</dbReference>
<protein>
    <recommendedName>
        <fullName evidence="1">DUF1156 domain-containing protein</fullName>
    </recommendedName>
</protein>
<dbReference type="Pfam" id="PF06634">
    <property type="entry name" value="DUF1156"/>
    <property type="match status" value="1"/>
</dbReference>
<dbReference type="AlphaFoldDB" id="L7VQX2"/>
<dbReference type="EMBL" id="CP004044">
    <property type="protein sequence ID" value="AGC68791.1"/>
    <property type="molecule type" value="Genomic_DNA"/>
</dbReference>
<evidence type="ECO:0000313" key="2">
    <source>
        <dbReference type="EMBL" id="AGC68791.1"/>
    </source>
</evidence>
<organism evidence="2 3">
    <name type="scientific">Thermoclostridium stercorarium (strain ATCC 35414 / DSM 8532 / NCIMB 11754)</name>
    <name type="common">Clostridium stercorarium</name>
    <dbReference type="NCBI Taxonomy" id="1121335"/>
    <lineage>
        <taxon>Bacteria</taxon>
        <taxon>Bacillati</taxon>
        <taxon>Bacillota</taxon>
        <taxon>Clostridia</taxon>
        <taxon>Eubacteriales</taxon>
        <taxon>Oscillospiraceae</taxon>
        <taxon>Thermoclostridium</taxon>
    </lineage>
</organism>
<proteinExistence type="predicted"/>
<dbReference type="InterPro" id="IPR049953">
    <property type="entry name" value="Antiphage_assoc"/>
</dbReference>
<evidence type="ECO:0000259" key="1">
    <source>
        <dbReference type="Pfam" id="PF06634"/>
    </source>
</evidence>
<sequence length="1015" mass="117836">MSESIIEKVFFPKLMSYETYKERKSGAGQILTGLGKWWGRKPLVYARALLLGILLPASDDIKRDTEIYMKLLGLSERELLKRKNKKLEPIVVYEYMTDEEKADCGAVIEYKTNGSVLHTFKKEVVKRIKDENYSLDTLPAEIAFKYATEEEKKQYFKVHLGLKCNQYELEIFKRLPYDLKLKYCEGLDKVDNLSRETWEDINNYLGTNAYSYQEIVKQLGERRFGHVPTVGDPFCGGGNIPFEAARLGFNVYASDLNPVAMLLTWSALNLLGLPEDKIKKLKAFQERIFKLADKQITEWGIEHNSQGHRANAYLYCTEAVCPDCGWRVPLAPSWIIGKNTRTVAILKENAESKSFDIEIKMNASDEEMEIAKKGTVMRSELKCPHCKNSVPISKIRGDKKDEKGNTIWGLRRWEKHEFVPREDDVFQERLYCIRYEKEYKDENGRIRTERYYKAPDEEDLEREKKVIELLGERFSEWQQKGYIPSDVIEEGYNTSQPIRERGWAYWHQLFNPRQLLLHGLLMELIDKEAKTREERIVGLLGVNRCCNWNSKLCIWDPTKSGGIGHTAQTFYNQALNTLFNYGVRGLKALDESWFFKLNRLFNIEHKVLYTNLLDARILQNYCMVWLTDPPYADAVNYHELSEFFLAWDKKFLKEVFPEWYTDSKRALAIKGSDDQFKLAMTEAFKNIAEHTLEGGYVIIMFTHQSAKVFASLVQILLSAGLRIMNAWSVATETESVGIDEGNYVQSTVAIILKKDSAYKRQKAFLRQLRGIVKNEVEKQIHYMMEVENGLKGNKIFTSADLELAGYYAALRVLTAYDISESEEKMTEFLEDMRSYASSIILPEGFKGLGYDIESIREVWASLNNYEKYYIRGLEFEKEGERKIKLYQDAARGLGILDYDDLLGENRVNRARVKTATEFGMTILETQHGFSNTMLRYILAAINVTQEKIREIGDETTAISIGHEWLKNKLGSEYWHKKLKVEILLRYISNLSILPQWVEDSRIARHLLERVVNDRM</sequence>
<keyword evidence="3" id="KW-1185">Reference proteome</keyword>
<dbReference type="RefSeq" id="WP_015359473.1">
    <property type="nucleotide sequence ID" value="NC_020134.1"/>
</dbReference>
<name>L7VQX2_THES1</name>
<feature type="domain" description="DUF1156" evidence="1">
    <location>
        <begin position="16"/>
        <end position="69"/>
    </location>
</feature>
<dbReference type="KEGG" id="csd:Clst_1742"/>
<dbReference type="SUPFAM" id="SSF53335">
    <property type="entry name" value="S-adenosyl-L-methionine-dependent methyltransferases"/>
    <property type="match status" value="2"/>
</dbReference>
<dbReference type="NCBIfam" id="NF042963">
    <property type="entry name" value="DUF1156_antiphage"/>
    <property type="match status" value="1"/>
</dbReference>
<dbReference type="KEGG" id="css:Cst_c18130"/>
<dbReference type="STRING" id="1121335.Cst_c18130"/>
<reference evidence="2 3" key="1">
    <citation type="journal article" date="2013" name="Genome Announc.">
        <title>Complete genome sequence of Clostridium stercorarium subsp. stercorarium strain DSM 8532, a thermophilic degrader of plant cell wall fibers.</title>
        <authorList>
            <person name="Poehlein A."/>
            <person name="Zverlov V.V."/>
            <person name="Daniel R."/>
            <person name="Schwarz W.H."/>
            <person name="Liebl W."/>
        </authorList>
    </citation>
    <scope>NUCLEOTIDE SEQUENCE [LARGE SCALE GENOMIC DNA]</scope>
    <source>
        <strain evidence="3">ATCC 35414 / DSM 8532 / NCIMB 11754</strain>
    </source>
</reference>
<dbReference type="InterPro" id="IPR009537">
    <property type="entry name" value="DUF1156"/>
</dbReference>
<dbReference type="REBASE" id="59016">
    <property type="entry name" value="M.Cst8532ORF18130P"/>
</dbReference>
<dbReference type="Proteomes" id="UP000011220">
    <property type="component" value="Chromosome"/>
</dbReference>
<dbReference type="PATRIC" id="fig|1121335.3.peg.1802"/>
<dbReference type="eggNOG" id="COG1743">
    <property type="taxonomic scope" value="Bacteria"/>
</dbReference>
<evidence type="ECO:0000313" key="3">
    <source>
        <dbReference type="Proteomes" id="UP000011220"/>
    </source>
</evidence>
<gene>
    <name evidence="2" type="ordered locus">Cst_c18130</name>
</gene>